<evidence type="ECO:0000256" key="5">
    <source>
        <dbReference type="ARBA" id="ARBA00023004"/>
    </source>
</evidence>
<evidence type="ECO:0000256" key="1">
    <source>
        <dbReference type="ARBA" id="ARBA00022448"/>
    </source>
</evidence>
<comment type="caution">
    <text evidence="8">The sequence shown here is derived from an EMBL/GenBank/DDBJ whole genome shotgun (WGS) entry which is preliminary data.</text>
</comment>
<evidence type="ECO:0000256" key="6">
    <source>
        <dbReference type="PROSITE-ProRule" id="PRU00433"/>
    </source>
</evidence>
<reference evidence="8 9" key="1">
    <citation type="submission" date="2019-06" db="EMBL/GenBank/DDBJ databases">
        <title>Whole genome shotgun sequence of Brevibacillus reuszeri NBRC 15719.</title>
        <authorList>
            <person name="Hosoyama A."/>
            <person name="Uohara A."/>
            <person name="Ohji S."/>
            <person name="Ichikawa N."/>
        </authorList>
    </citation>
    <scope>NUCLEOTIDE SEQUENCE [LARGE SCALE GENOMIC DNA]</scope>
    <source>
        <strain evidence="8 9">NBRC 15719</strain>
    </source>
</reference>
<dbReference type="PROSITE" id="PS51007">
    <property type="entry name" value="CYTC"/>
    <property type="match status" value="1"/>
</dbReference>
<keyword evidence="3 6" id="KW-0479">Metal-binding</keyword>
<name>A0ABQ0TR64_9BACL</name>
<dbReference type="Proteomes" id="UP000319578">
    <property type="component" value="Unassembled WGS sequence"/>
</dbReference>
<gene>
    <name evidence="8" type="ORF">BRE01_40690</name>
</gene>
<dbReference type="EMBL" id="BJON01000015">
    <property type="protein sequence ID" value="GED70367.1"/>
    <property type="molecule type" value="Genomic_DNA"/>
</dbReference>
<evidence type="ECO:0000313" key="9">
    <source>
        <dbReference type="Proteomes" id="UP000319578"/>
    </source>
</evidence>
<keyword evidence="9" id="KW-1185">Reference proteome</keyword>
<keyword evidence="5 6" id="KW-0408">Iron</keyword>
<evidence type="ECO:0000256" key="3">
    <source>
        <dbReference type="ARBA" id="ARBA00022723"/>
    </source>
</evidence>
<keyword evidence="4" id="KW-0249">Electron transport</keyword>
<protein>
    <recommendedName>
        <fullName evidence="7">Cytochrome c domain-containing protein</fullName>
    </recommendedName>
</protein>
<dbReference type="Gene3D" id="1.10.760.10">
    <property type="entry name" value="Cytochrome c-like domain"/>
    <property type="match status" value="1"/>
</dbReference>
<dbReference type="PROSITE" id="PS51257">
    <property type="entry name" value="PROKAR_LIPOPROTEIN"/>
    <property type="match status" value="1"/>
</dbReference>
<accession>A0ABQ0TR64</accession>
<organism evidence="8 9">
    <name type="scientific">Brevibacillus reuszeri</name>
    <dbReference type="NCBI Taxonomy" id="54915"/>
    <lineage>
        <taxon>Bacteria</taxon>
        <taxon>Bacillati</taxon>
        <taxon>Bacillota</taxon>
        <taxon>Bacilli</taxon>
        <taxon>Bacillales</taxon>
        <taxon>Paenibacillaceae</taxon>
        <taxon>Brevibacillus</taxon>
    </lineage>
</organism>
<dbReference type="SUPFAM" id="SSF46626">
    <property type="entry name" value="Cytochrome c"/>
    <property type="match status" value="1"/>
</dbReference>
<feature type="domain" description="Cytochrome c" evidence="7">
    <location>
        <begin position="48"/>
        <end position="123"/>
    </location>
</feature>
<evidence type="ECO:0000259" key="7">
    <source>
        <dbReference type="PROSITE" id="PS51007"/>
    </source>
</evidence>
<evidence type="ECO:0000256" key="4">
    <source>
        <dbReference type="ARBA" id="ARBA00022982"/>
    </source>
</evidence>
<evidence type="ECO:0000313" key="8">
    <source>
        <dbReference type="EMBL" id="GED70367.1"/>
    </source>
</evidence>
<keyword evidence="1" id="KW-0813">Transport</keyword>
<dbReference type="InterPro" id="IPR009056">
    <property type="entry name" value="Cyt_c-like_dom"/>
</dbReference>
<dbReference type="PANTHER" id="PTHR37823:SF4">
    <property type="entry name" value="MENAQUINOL-CYTOCHROME C REDUCTASE CYTOCHROME B_C SUBUNIT"/>
    <property type="match status" value="1"/>
</dbReference>
<dbReference type="PIRSF" id="PIRSF000025">
    <property type="entry name" value="Cytc_Bsub_c550"/>
    <property type="match status" value="1"/>
</dbReference>
<proteinExistence type="predicted"/>
<dbReference type="InterPro" id="IPR012218">
    <property type="entry name" value="Cyt_c_BACSU-c550-type"/>
</dbReference>
<evidence type="ECO:0000256" key="2">
    <source>
        <dbReference type="ARBA" id="ARBA00022617"/>
    </source>
</evidence>
<sequence length="123" mass="13196">MSENRAERLCAFMKGNSFVWLVLILSLAVISACSNSENTNSVQIASAQADEVAASLYKKHCLSCHAADLSGLVGPSLKQVGTKLTEEQIIAVMNEGAKGMPSFTKMLSKEEMEAVAGWLSKNE</sequence>
<dbReference type="PANTHER" id="PTHR37823">
    <property type="entry name" value="CYTOCHROME C-553-LIKE"/>
    <property type="match status" value="1"/>
</dbReference>
<dbReference type="Pfam" id="PF13442">
    <property type="entry name" value="Cytochrome_CBB3"/>
    <property type="match status" value="1"/>
</dbReference>
<dbReference type="InterPro" id="IPR036909">
    <property type="entry name" value="Cyt_c-like_dom_sf"/>
</dbReference>
<keyword evidence="2 6" id="KW-0349">Heme</keyword>
<dbReference type="RefSeq" id="WP_236699959.1">
    <property type="nucleotide sequence ID" value="NZ_BJON01000015.1"/>
</dbReference>
<dbReference type="InterPro" id="IPR051811">
    <property type="entry name" value="Cytochrome_c550/c551-like"/>
</dbReference>